<dbReference type="InterPro" id="IPR050230">
    <property type="entry name" value="CALM/Myosin/TropC-like"/>
</dbReference>
<evidence type="ECO:0000256" key="1">
    <source>
        <dbReference type="SAM" id="MobiDB-lite"/>
    </source>
</evidence>
<protein>
    <recommendedName>
        <fullName evidence="2">EF-hand domain-containing protein</fullName>
    </recommendedName>
</protein>
<dbReference type="PANTHER" id="PTHR23048:SF32">
    <property type="entry name" value="DYNEIN REGULATORY COMPLEX PROTEIN 8"/>
    <property type="match status" value="1"/>
</dbReference>
<dbReference type="Proteomes" id="UP000256970">
    <property type="component" value="Unassembled WGS sequence"/>
</dbReference>
<organism evidence="3 4">
    <name type="scientific">Tetradesmus obliquus</name>
    <name type="common">Green alga</name>
    <name type="synonym">Acutodesmus obliquus</name>
    <dbReference type="NCBI Taxonomy" id="3088"/>
    <lineage>
        <taxon>Eukaryota</taxon>
        <taxon>Viridiplantae</taxon>
        <taxon>Chlorophyta</taxon>
        <taxon>core chlorophytes</taxon>
        <taxon>Chlorophyceae</taxon>
        <taxon>CS clade</taxon>
        <taxon>Sphaeropleales</taxon>
        <taxon>Scenedesmaceae</taxon>
        <taxon>Tetradesmus</taxon>
    </lineage>
</organism>
<sequence>MSSGLTKAEQLAESKTRVREAFIIFEHKEGSKLVDAKELPTIVRSLGINPTTAQVQALQQRIAAALAPPPATPPAAAAAAANGPAPEAAPPATPPAAVAAASPPAFLALEQCKGLIAAWLLESKDALQRDDYHTLLRAFKALDPDNTGYIEADTLEQLLGSCEDALSPEELNNMLSVSADDQGRVLYQEFALRLATDGRPI</sequence>
<dbReference type="Gene3D" id="1.10.238.10">
    <property type="entry name" value="EF-hand"/>
    <property type="match status" value="2"/>
</dbReference>
<dbReference type="AlphaFoldDB" id="A0A383V578"/>
<evidence type="ECO:0000259" key="2">
    <source>
        <dbReference type="PROSITE" id="PS50222"/>
    </source>
</evidence>
<dbReference type="STRING" id="3088.A0A383V578"/>
<evidence type="ECO:0000313" key="3">
    <source>
        <dbReference type="EMBL" id="SZX59734.1"/>
    </source>
</evidence>
<reference evidence="3 4" key="1">
    <citation type="submission" date="2016-10" db="EMBL/GenBank/DDBJ databases">
        <authorList>
            <person name="Cai Z."/>
        </authorList>
    </citation>
    <scope>NUCLEOTIDE SEQUENCE [LARGE SCALE GENOMIC DNA]</scope>
</reference>
<dbReference type="PANTHER" id="PTHR23048">
    <property type="entry name" value="MYOSIN LIGHT CHAIN 1, 3"/>
    <property type="match status" value="1"/>
</dbReference>
<accession>A0A383V578</accession>
<dbReference type="GO" id="GO:0005509">
    <property type="term" value="F:calcium ion binding"/>
    <property type="evidence" value="ECO:0007669"/>
    <property type="project" value="InterPro"/>
</dbReference>
<feature type="domain" description="EF-hand" evidence="2">
    <location>
        <begin position="130"/>
        <end position="165"/>
    </location>
</feature>
<gene>
    <name evidence="3" type="ORF">BQ4739_LOCUS346</name>
</gene>
<dbReference type="EMBL" id="FNXT01000025">
    <property type="protein sequence ID" value="SZX59734.1"/>
    <property type="molecule type" value="Genomic_DNA"/>
</dbReference>
<proteinExistence type="predicted"/>
<dbReference type="InterPro" id="IPR011992">
    <property type="entry name" value="EF-hand-dom_pair"/>
</dbReference>
<dbReference type="InterPro" id="IPR002048">
    <property type="entry name" value="EF_hand_dom"/>
</dbReference>
<dbReference type="GO" id="GO:0016460">
    <property type="term" value="C:myosin II complex"/>
    <property type="evidence" value="ECO:0007669"/>
    <property type="project" value="TreeGrafter"/>
</dbReference>
<keyword evidence="4" id="KW-1185">Reference proteome</keyword>
<dbReference type="SUPFAM" id="SSF47473">
    <property type="entry name" value="EF-hand"/>
    <property type="match status" value="1"/>
</dbReference>
<dbReference type="PROSITE" id="PS50222">
    <property type="entry name" value="EF_HAND_2"/>
    <property type="match status" value="1"/>
</dbReference>
<name>A0A383V578_TETOB</name>
<feature type="compositionally biased region" description="Low complexity" evidence="1">
    <location>
        <begin position="74"/>
        <end position="86"/>
    </location>
</feature>
<evidence type="ECO:0000313" key="4">
    <source>
        <dbReference type="Proteomes" id="UP000256970"/>
    </source>
</evidence>
<feature type="region of interest" description="Disordered" evidence="1">
    <location>
        <begin position="68"/>
        <end position="97"/>
    </location>
</feature>